<dbReference type="EMBL" id="JAVDPY010000006">
    <property type="protein sequence ID" value="MDR6334908.1"/>
    <property type="molecule type" value="Genomic_DNA"/>
</dbReference>
<reference evidence="1" key="1">
    <citation type="submission" date="2022-12" db="EMBL/GenBank/DDBJ databases">
        <title>Reference genome sequencing for broad-spectrum identification of bacterial and archaeal isolates by mass spectrometry.</title>
        <authorList>
            <person name="Sekiguchi Y."/>
            <person name="Tourlousse D.M."/>
        </authorList>
    </citation>
    <scope>NUCLEOTIDE SEQUENCE</scope>
    <source>
        <strain evidence="1">301</strain>
    </source>
</reference>
<organism evidence="1 3">
    <name type="scientific">Xanthobacter flavus</name>
    <dbReference type="NCBI Taxonomy" id="281"/>
    <lineage>
        <taxon>Bacteria</taxon>
        <taxon>Pseudomonadati</taxon>
        <taxon>Pseudomonadota</taxon>
        <taxon>Alphaproteobacteria</taxon>
        <taxon>Hyphomicrobiales</taxon>
        <taxon>Xanthobacteraceae</taxon>
        <taxon>Xanthobacter</taxon>
    </lineage>
</organism>
<reference evidence="2 4" key="2">
    <citation type="submission" date="2023-07" db="EMBL/GenBank/DDBJ databases">
        <title>Genomic Encyclopedia of Type Strains, Phase IV (KMG-IV): sequencing the most valuable type-strain genomes for metagenomic binning, comparative biology and taxonomic classification.</title>
        <authorList>
            <person name="Goeker M."/>
        </authorList>
    </citation>
    <scope>NUCLEOTIDE SEQUENCE [LARGE SCALE GENOMIC DNA]</scope>
    <source>
        <strain evidence="2 4">DSM 338</strain>
    </source>
</reference>
<evidence type="ECO:0000313" key="2">
    <source>
        <dbReference type="EMBL" id="MDR6334908.1"/>
    </source>
</evidence>
<gene>
    <name evidence="2" type="ORF">GGQ86_003398</name>
    <name evidence="1" type="ORF">XFLAVUS301_35450</name>
</gene>
<comment type="caution">
    <text evidence="1">The sequence shown here is derived from an EMBL/GenBank/DDBJ whole genome shotgun (WGS) entry which is preliminary data.</text>
</comment>
<dbReference type="AlphaFoldDB" id="A0A9W6CPM4"/>
<evidence type="ECO:0000313" key="1">
    <source>
        <dbReference type="EMBL" id="GLI23871.1"/>
    </source>
</evidence>
<dbReference type="Proteomes" id="UP001144397">
    <property type="component" value="Unassembled WGS sequence"/>
</dbReference>
<sequence>MADEDNTHPTAPDSLTARTPLELDIAAAAHRKLLVLALQLMARDDVLRAALVEAVSQKLTFHDSHEDAGLEADAAFAFERRVDEEFRRVLFDVQAVLGDEMRSPLA</sequence>
<proteinExistence type="predicted"/>
<keyword evidence="4" id="KW-1185">Reference proteome</keyword>
<dbReference type="GeneID" id="95764326"/>
<dbReference type="EMBL" id="BSDO01000005">
    <property type="protein sequence ID" value="GLI23871.1"/>
    <property type="molecule type" value="Genomic_DNA"/>
</dbReference>
<dbReference type="RefSeq" id="WP_281808697.1">
    <property type="nucleotide sequence ID" value="NZ_BSDO01000005.1"/>
</dbReference>
<dbReference type="Proteomes" id="UP001245370">
    <property type="component" value="Unassembled WGS sequence"/>
</dbReference>
<name>A0A9W6CPM4_XANFL</name>
<evidence type="ECO:0000313" key="4">
    <source>
        <dbReference type="Proteomes" id="UP001245370"/>
    </source>
</evidence>
<protein>
    <submittedName>
        <fullName evidence="1">Uncharacterized protein</fullName>
    </submittedName>
</protein>
<evidence type="ECO:0000313" key="3">
    <source>
        <dbReference type="Proteomes" id="UP001144397"/>
    </source>
</evidence>
<accession>A0A9W6CPM4</accession>